<evidence type="ECO:0000313" key="4">
    <source>
        <dbReference type="EMBL" id="EMD39077.1"/>
    </source>
</evidence>
<gene>
    <name evidence="4" type="ORF">CERSUDRAFT_63990</name>
</gene>
<reference evidence="4 5" key="1">
    <citation type="journal article" date="2012" name="Proc. Natl. Acad. Sci. U.S.A.">
        <title>Comparative genomics of Ceriporiopsis subvermispora and Phanerochaete chrysosporium provide insight into selective ligninolysis.</title>
        <authorList>
            <person name="Fernandez-Fueyo E."/>
            <person name="Ruiz-Duenas F.J."/>
            <person name="Ferreira P."/>
            <person name="Floudas D."/>
            <person name="Hibbett D.S."/>
            <person name="Canessa P."/>
            <person name="Larrondo L.F."/>
            <person name="James T.Y."/>
            <person name="Seelenfreund D."/>
            <person name="Lobos S."/>
            <person name="Polanco R."/>
            <person name="Tello M."/>
            <person name="Honda Y."/>
            <person name="Watanabe T."/>
            <person name="Watanabe T."/>
            <person name="Ryu J.S."/>
            <person name="Kubicek C.P."/>
            <person name="Schmoll M."/>
            <person name="Gaskell J."/>
            <person name="Hammel K.E."/>
            <person name="St John F.J."/>
            <person name="Vanden Wymelenberg A."/>
            <person name="Sabat G."/>
            <person name="Splinter BonDurant S."/>
            <person name="Syed K."/>
            <person name="Yadav J.S."/>
            <person name="Doddapaneni H."/>
            <person name="Subramanian V."/>
            <person name="Lavin J.L."/>
            <person name="Oguiza J.A."/>
            <person name="Perez G."/>
            <person name="Pisabarro A.G."/>
            <person name="Ramirez L."/>
            <person name="Santoyo F."/>
            <person name="Master E."/>
            <person name="Coutinho P.M."/>
            <person name="Henrissat B."/>
            <person name="Lombard V."/>
            <person name="Magnuson J.K."/>
            <person name="Kuees U."/>
            <person name="Hori C."/>
            <person name="Igarashi K."/>
            <person name="Samejima M."/>
            <person name="Held B.W."/>
            <person name="Barry K.W."/>
            <person name="LaButti K.M."/>
            <person name="Lapidus A."/>
            <person name="Lindquist E.A."/>
            <person name="Lucas S.M."/>
            <person name="Riley R."/>
            <person name="Salamov A.A."/>
            <person name="Hoffmeister D."/>
            <person name="Schwenk D."/>
            <person name="Hadar Y."/>
            <person name="Yarden O."/>
            <person name="de Vries R.P."/>
            <person name="Wiebenga A."/>
            <person name="Stenlid J."/>
            <person name="Eastwood D."/>
            <person name="Grigoriev I.V."/>
            <person name="Berka R.M."/>
            <person name="Blanchette R.A."/>
            <person name="Kersten P."/>
            <person name="Martinez A.T."/>
            <person name="Vicuna R."/>
            <person name="Cullen D."/>
        </authorList>
    </citation>
    <scope>NUCLEOTIDE SEQUENCE [LARGE SCALE GENOMIC DNA]</scope>
    <source>
        <strain evidence="4 5">B</strain>
    </source>
</reference>
<dbReference type="Proteomes" id="UP000016930">
    <property type="component" value="Unassembled WGS sequence"/>
</dbReference>
<keyword evidence="2" id="KW-0560">Oxidoreductase</keyword>
<dbReference type="Pfam" id="PF11807">
    <property type="entry name" value="UstYa"/>
    <property type="match status" value="1"/>
</dbReference>
<dbReference type="GO" id="GO:0016491">
    <property type="term" value="F:oxidoreductase activity"/>
    <property type="evidence" value="ECO:0007669"/>
    <property type="project" value="UniProtKB-KW"/>
</dbReference>
<proteinExistence type="inferred from homology"/>
<dbReference type="GO" id="GO:0043386">
    <property type="term" value="P:mycotoxin biosynthetic process"/>
    <property type="evidence" value="ECO:0007669"/>
    <property type="project" value="InterPro"/>
</dbReference>
<dbReference type="EMBL" id="KB445794">
    <property type="protein sequence ID" value="EMD39077.1"/>
    <property type="molecule type" value="Genomic_DNA"/>
</dbReference>
<organism evidence="4 5">
    <name type="scientific">Ceriporiopsis subvermispora (strain B)</name>
    <name type="common">White-rot fungus</name>
    <name type="synonym">Gelatoporia subvermispora</name>
    <dbReference type="NCBI Taxonomy" id="914234"/>
    <lineage>
        <taxon>Eukaryota</taxon>
        <taxon>Fungi</taxon>
        <taxon>Dikarya</taxon>
        <taxon>Basidiomycota</taxon>
        <taxon>Agaricomycotina</taxon>
        <taxon>Agaricomycetes</taxon>
        <taxon>Polyporales</taxon>
        <taxon>Gelatoporiaceae</taxon>
        <taxon>Gelatoporia</taxon>
    </lineage>
</organism>
<evidence type="ECO:0000313" key="5">
    <source>
        <dbReference type="Proteomes" id="UP000016930"/>
    </source>
</evidence>
<sequence length="174" mass="19890">MSTVATLFSAHNFDGRDYPDVWQLPQLPLAPMYREDTVHYSLMGGMAEEQWNTTLPKGGAILCLGPNQRLFTLSMFHQLRCLGILRAALADIYVDEFPTVEGPKLELAQHCMNYLRQMILCHSDVTLEYARTMHGSQITTWETVHTCRDWTLVYEAAEKNYGEHLEVMASRSSM</sequence>
<dbReference type="AlphaFoldDB" id="M2RKT2"/>
<dbReference type="PANTHER" id="PTHR33365:SF11">
    <property type="entry name" value="TAT PATHWAY SIGNAL SEQUENCE"/>
    <property type="match status" value="1"/>
</dbReference>
<dbReference type="STRING" id="914234.M2RKT2"/>
<keyword evidence="5" id="KW-1185">Reference proteome</keyword>
<name>M2RKT2_CERS8</name>
<evidence type="ECO:0000256" key="1">
    <source>
        <dbReference type="ARBA" id="ARBA00004685"/>
    </source>
</evidence>
<comment type="pathway">
    <text evidence="1">Mycotoxin biosynthesis.</text>
</comment>
<dbReference type="InterPro" id="IPR021765">
    <property type="entry name" value="UstYa-like"/>
</dbReference>
<protein>
    <submittedName>
        <fullName evidence="4">Uncharacterized protein</fullName>
    </submittedName>
</protein>
<comment type="similarity">
    <text evidence="3">Belongs to the ustYa family.</text>
</comment>
<dbReference type="PANTHER" id="PTHR33365">
    <property type="entry name" value="YALI0B05434P"/>
    <property type="match status" value="1"/>
</dbReference>
<evidence type="ECO:0000256" key="3">
    <source>
        <dbReference type="ARBA" id="ARBA00035112"/>
    </source>
</evidence>
<dbReference type="OrthoDB" id="3687641at2759"/>
<evidence type="ECO:0000256" key="2">
    <source>
        <dbReference type="ARBA" id="ARBA00023002"/>
    </source>
</evidence>
<dbReference type="HOGENOM" id="CLU_042941_8_3_1"/>
<accession>M2RKT2</accession>